<dbReference type="STRING" id="879819.A0A0J0XH60"/>
<evidence type="ECO:0000256" key="6">
    <source>
        <dbReference type="ARBA" id="ARBA00022723"/>
    </source>
</evidence>
<dbReference type="EC" id="3.6.1.1" evidence="4"/>
<evidence type="ECO:0000313" key="13">
    <source>
        <dbReference type="Proteomes" id="UP000053611"/>
    </source>
</evidence>
<evidence type="ECO:0000256" key="9">
    <source>
        <dbReference type="ARBA" id="ARBA00032535"/>
    </source>
</evidence>
<proteinExistence type="inferred from homology"/>
<keyword evidence="13" id="KW-1185">Reference proteome</keyword>
<comment type="subcellular location">
    <subcellularLocation>
        <location evidence="2">Cytoplasm</location>
    </subcellularLocation>
</comment>
<evidence type="ECO:0000256" key="2">
    <source>
        <dbReference type="ARBA" id="ARBA00004496"/>
    </source>
</evidence>
<evidence type="ECO:0000256" key="8">
    <source>
        <dbReference type="ARBA" id="ARBA00022842"/>
    </source>
</evidence>
<protein>
    <recommendedName>
        <fullName evidence="10">Inorganic pyrophosphatase</fullName>
        <ecNumber evidence="4">3.6.1.1</ecNumber>
    </recommendedName>
    <alternativeName>
        <fullName evidence="9">Pyrophosphate phospho-hydrolase</fullName>
    </alternativeName>
</protein>
<evidence type="ECO:0000256" key="10">
    <source>
        <dbReference type="ARBA" id="ARBA00040300"/>
    </source>
</evidence>
<keyword evidence="7" id="KW-0378">Hydrolase</keyword>
<keyword evidence="8" id="KW-0460">Magnesium</keyword>
<evidence type="ECO:0000313" key="12">
    <source>
        <dbReference type="EMBL" id="KLT40372.1"/>
    </source>
</evidence>
<dbReference type="OrthoDB" id="1608002at2759"/>
<comment type="similarity">
    <text evidence="3">Belongs to the PPase family.</text>
</comment>
<dbReference type="GO" id="GO:0005737">
    <property type="term" value="C:cytoplasm"/>
    <property type="evidence" value="ECO:0007669"/>
    <property type="project" value="UniProtKB-SubCell"/>
</dbReference>
<keyword evidence="6" id="KW-0479">Metal-binding</keyword>
<name>A0A0J0XH60_9TREE</name>
<dbReference type="SUPFAM" id="SSF50324">
    <property type="entry name" value="Inorganic pyrophosphatase"/>
    <property type="match status" value="1"/>
</dbReference>
<dbReference type="Pfam" id="PF00719">
    <property type="entry name" value="Pyrophosphatase"/>
    <property type="match status" value="1"/>
</dbReference>
<dbReference type="EMBL" id="KQ087235">
    <property type="protein sequence ID" value="KLT40372.1"/>
    <property type="molecule type" value="Genomic_DNA"/>
</dbReference>
<reference evidence="12 13" key="1">
    <citation type="submission" date="2015-03" db="EMBL/GenBank/DDBJ databases">
        <title>Genomics and transcriptomics of the oil-accumulating basidiomycete yeast T. oleaginosus allow insights into substrate utilization and the diverse evolutionary trajectories of mating systems in fungi.</title>
        <authorList>
            <consortium name="DOE Joint Genome Institute"/>
            <person name="Kourist R."/>
            <person name="Kracht O."/>
            <person name="Bracharz F."/>
            <person name="Lipzen A."/>
            <person name="Nolan M."/>
            <person name="Ohm R."/>
            <person name="Grigoriev I."/>
            <person name="Sun S."/>
            <person name="Heitman J."/>
            <person name="Bruck T."/>
            <person name="Nowrousian M."/>
        </authorList>
    </citation>
    <scope>NUCLEOTIDE SEQUENCE [LARGE SCALE GENOMIC DNA]</scope>
    <source>
        <strain evidence="12 13">IBC0246</strain>
    </source>
</reference>
<dbReference type="Gene3D" id="3.90.80.10">
    <property type="entry name" value="Inorganic pyrophosphatase"/>
    <property type="match status" value="1"/>
</dbReference>
<dbReference type="CDD" id="cd00412">
    <property type="entry name" value="pyrophosphatase"/>
    <property type="match status" value="1"/>
</dbReference>
<dbReference type="RefSeq" id="XP_018276863.1">
    <property type="nucleotide sequence ID" value="XM_018423892.1"/>
</dbReference>
<dbReference type="FunFam" id="3.90.80.10:FF:000004">
    <property type="entry name" value="Inorganic pyrophosphatase"/>
    <property type="match status" value="1"/>
</dbReference>
<evidence type="ECO:0000256" key="11">
    <source>
        <dbReference type="ARBA" id="ARBA00047820"/>
    </source>
</evidence>
<evidence type="ECO:0000256" key="7">
    <source>
        <dbReference type="ARBA" id="ARBA00022801"/>
    </source>
</evidence>
<evidence type="ECO:0000256" key="1">
    <source>
        <dbReference type="ARBA" id="ARBA00001946"/>
    </source>
</evidence>
<dbReference type="PANTHER" id="PTHR10286">
    <property type="entry name" value="INORGANIC PYROPHOSPHATASE"/>
    <property type="match status" value="1"/>
</dbReference>
<dbReference type="GO" id="GO:0006796">
    <property type="term" value="P:phosphate-containing compound metabolic process"/>
    <property type="evidence" value="ECO:0007669"/>
    <property type="project" value="InterPro"/>
</dbReference>
<comment type="catalytic activity">
    <reaction evidence="11">
        <text>diphosphate + H2O = 2 phosphate + H(+)</text>
        <dbReference type="Rhea" id="RHEA:24576"/>
        <dbReference type="ChEBI" id="CHEBI:15377"/>
        <dbReference type="ChEBI" id="CHEBI:15378"/>
        <dbReference type="ChEBI" id="CHEBI:33019"/>
        <dbReference type="ChEBI" id="CHEBI:43474"/>
        <dbReference type="EC" id="3.6.1.1"/>
    </reaction>
</comment>
<organism evidence="12 13">
    <name type="scientific">Cutaneotrichosporon oleaginosum</name>
    <dbReference type="NCBI Taxonomy" id="879819"/>
    <lineage>
        <taxon>Eukaryota</taxon>
        <taxon>Fungi</taxon>
        <taxon>Dikarya</taxon>
        <taxon>Basidiomycota</taxon>
        <taxon>Agaricomycotina</taxon>
        <taxon>Tremellomycetes</taxon>
        <taxon>Trichosporonales</taxon>
        <taxon>Trichosporonaceae</taxon>
        <taxon>Cutaneotrichosporon</taxon>
    </lineage>
</organism>
<dbReference type="InterPro" id="IPR036649">
    <property type="entry name" value="Pyrophosphatase_sf"/>
</dbReference>
<evidence type="ECO:0000256" key="5">
    <source>
        <dbReference type="ARBA" id="ARBA00022490"/>
    </source>
</evidence>
<dbReference type="InterPro" id="IPR008162">
    <property type="entry name" value="Pyrophosphatase"/>
</dbReference>
<gene>
    <name evidence="12" type="ORF">CC85DRAFT_287476</name>
</gene>
<evidence type="ECO:0000256" key="4">
    <source>
        <dbReference type="ARBA" id="ARBA00012146"/>
    </source>
</evidence>
<accession>A0A0J0XH60</accession>
<evidence type="ECO:0000256" key="3">
    <source>
        <dbReference type="ARBA" id="ARBA00006220"/>
    </source>
</evidence>
<dbReference type="PROSITE" id="PS00387">
    <property type="entry name" value="PPASE"/>
    <property type="match status" value="1"/>
</dbReference>
<dbReference type="GeneID" id="28984495"/>
<comment type="cofactor">
    <cofactor evidence="1">
        <name>Mg(2+)</name>
        <dbReference type="ChEBI" id="CHEBI:18420"/>
    </cofactor>
</comment>
<keyword evidence="5" id="KW-0963">Cytoplasm</keyword>
<dbReference type="GO" id="GO:0000287">
    <property type="term" value="F:magnesium ion binding"/>
    <property type="evidence" value="ECO:0007669"/>
    <property type="project" value="InterPro"/>
</dbReference>
<sequence>MAASEYSVRQVGAPNTLDYRVFIEKDGKVVSPFHDIPLYADESQGILNMIVEVPRWTNAKMEISKEEAFNPILQDTKKGKLRYVRNCFPHHGYIWNYGAFPQTWEDPAHKHPETNANGDNDPLDVCEIGEAVGYTGQVKQVKVLGIMALLDEGETDWKVIVVDVNDPLASRLNDIEDVERHLPGFIRATNEWFRIYKIPDGKAENVFAFSGEAKPKKYATEIVFECHEAWKKLIKGESPAGDIALANSTIQGSKSFTADQSQLPKANPLPAAPIDGSISKSFFISSAQS</sequence>
<dbReference type="Proteomes" id="UP000053611">
    <property type="component" value="Unassembled WGS sequence"/>
</dbReference>
<dbReference type="GO" id="GO:0004427">
    <property type="term" value="F:inorganic diphosphate phosphatase activity"/>
    <property type="evidence" value="ECO:0007669"/>
    <property type="project" value="UniProtKB-EC"/>
</dbReference>
<dbReference type="AlphaFoldDB" id="A0A0J0XH60"/>